<dbReference type="OrthoDB" id="5953191at2"/>
<evidence type="ECO:0000256" key="1">
    <source>
        <dbReference type="SAM" id="Phobius"/>
    </source>
</evidence>
<dbReference type="EMBL" id="RBIG01000005">
    <property type="protein sequence ID" value="RKQ67893.1"/>
    <property type="molecule type" value="Genomic_DNA"/>
</dbReference>
<dbReference type="RefSeq" id="WP_147431141.1">
    <property type="nucleotide sequence ID" value="NZ_RBIG01000005.1"/>
</dbReference>
<proteinExistence type="predicted"/>
<dbReference type="AlphaFoldDB" id="A0A420WA86"/>
<name>A0A420WA86_9PROT</name>
<dbReference type="Proteomes" id="UP000277424">
    <property type="component" value="Unassembled WGS sequence"/>
</dbReference>
<reference evidence="2 3" key="1">
    <citation type="submission" date="2018-10" db="EMBL/GenBank/DDBJ databases">
        <title>Comparative analysis of microorganisms from saline springs in Andes Mountain Range, Colombia.</title>
        <authorList>
            <person name="Rubin E."/>
        </authorList>
    </citation>
    <scope>NUCLEOTIDE SEQUENCE [LARGE SCALE GENOMIC DNA]</scope>
    <source>
        <strain evidence="2 3">USBA 36</strain>
    </source>
</reference>
<organism evidence="2 3">
    <name type="scientific">Oceanibaculum indicum</name>
    <dbReference type="NCBI Taxonomy" id="526216"/>
    <lineage>
        <taxon>Bacteria</taxon>
        <taxon>Pseudomonadati</taxon>
        <taxon>Pseudomonadota</taxon>
        <taxon>Alphaproteobacteria</taxon>
        <taxon>Rhodospirillales</taxon>
        <taxon>Oceanibaculaceae</taxon>
        <taxon>Oceanibaculum</taxon>
    </lineage>
</organism>
<feature type="transmembrane region" description="Helical" evidence="1">
    <location>
        <begin position="54"/>
        <end position="76"/>
    </location>
</feature>
<gene>
    <name evidence="2" type="ORF">BCL74_3554</name>
</gene>
<comment type="caution">
    <text evidence="2">The sequence shown here is derived from an EMBL/GenBank/DDBJ whole genome shotgun (WGS) entry which is preliminary data.</text>
</comment>
<keyword evidence="1" id="KW-1133">Transmembrane helix</keyword>
<protein>
    <submittedName>
        <fullName evidence="2">Uncharacterized protein</fullName>
    </submittedName>
</protein>
<keyword evidence="1" id="KW-0812">Transmembrane</keyword>
<sequence>MLQITPSRRRALFWAVAGIGFGLAYRYLVVQQHWIGHLCDPGNGPWWCHPRTGLILFFQYSGFGILAVLAGIHALWRRQNWAAYTALAAGGAGLVLYNAETAGIGFVMGLIAALRTPGEPTIKSTEGEERA</sequence>
<evidence type="ECO:0000313" key="3">
    <source>
        <dbReference type="Proteomes" id="UP000277424"/>
    </source>
</evidence>
<feature type="transmembrane region" description="Helical" evidence="1">
    <location>
        <begin position="12"/>
        <end position="34"/>
    </location>
</feature>
<evidence type="ECO:0000313" key="2">
    <source>
        <dbReference type="EMBL" id="RKQ67893.1"/>
    </source>
</evidence>
<keyword evidence="1" id="KW-0472">Membrane</keyword>
<accession>A0A420WA86</accession>